<sequence length="35" mass="3900">MALPVEEFITHEDKLVPPVEDVVGNKNANLFSSFL</sequence>
<proteinExistence type="predicted"/>
<protein>
    <submittedName>
        <fullName evidence="1">Uncharacterized protein</fullName>
    </submittedName>
</protein>
<dbReference type="EMBL" id="AWWV01014532">
    <property type="protein sequence ID" value="OMO56133.1"/>
    <property type="molecule type" value="Genomic_DNA"/>
</dbReference>
<comment type="caution">
    <text evidence="1">The sequence shown here is derived from an EMBL/GenBank/DDBJ whole genome shotgun (WGS) entry which is preliminary data.</text>
</comment>
<dbReference type="Proteomes" id="UP000188268">
    <property type="component" value="Unassembled WGS sequence"/>
</dbReference>
<evidence type="ECO:0000313" key="1">
    <source>
        <dbReference type="EMBL" id="OMO56133.1"/>
    </source>
</evidence>
<gene>
    <name evidence="1" type="ORF">CCACVL1_26759</name>
</gene>
<keyword evidence="2" id="KW-1185">Reference proteome</keyword>
<dbReference type="AlphaFoldDB" id="A0A1R3GDI8"/>
<name>A0A1R3GDI8_COCAP</name>
<evidence type="ECO:0000313" key="2">
    <source>
        <dbReference type="Proteomes" id="UP000188268"/>
    </source>
</evidence>
<reference evidence="1 2" key="1">
    <citation type="submission" date="2013-09" db="EMBL/GenBank/DDBJ databases">
        <title>Corchorus capsularis genome sequencing.</title>
        <authorList>
            <person name="Alam M."/>
            <person name="Haque M.S."/>
            <person name="Islam M.S."/>
            <person name="Emdad E.M."/>
            <person name="Islam M.M."/>
            <person name="Ahmed B."/>
            <person name="Halim A."/>
            <person name="Hossen Q.M.M."/>
            <person name="Hossain M.Z."/>
            <person name="Ahmed R."/>
            <person name="Khan M.M."/>
            <person name="Islam R."/>
            <person name="Rashid M.M."/>
            <person name="Khan S.A."/>
            <person name="Rahman M.S."/>
            <person name="Alam M."/>
        </authorList>
    </citation>
    <scope>NUCLEOTIDE SEQUENCE [LARGE SCALE GENOMIC DNA]</scope>
    <source>
        <strain evidence="2">cv. CVL-1</strain>
        <tissue evidence="1">Whole seedling</tissue>
    </source>
</reference>
<organism evidence="1 2">
    <name type="scientific">Corchorus capsularis</name>
    <name type="common">Jute</name>
    <dbReference type="NCBI Taxonomy" id="210143"/>
    <lineage>
        <taxon>Eukaryota</taxon>
        <taxon>Viridiplantae</taxon>
        <taxon>Streptophyta</taxon>
        <taxon>Embryophyta</taxon>
        <taxon>Tracheophyta</taxon>
        <taxon>Spermatophyta</taxon>
        <taxon>Magnoliopsida</taxon>
        <taxon>eudicotyledons</taxon>
        <taxon>Gunneridae</taxon>
        <taxon>Pentapetalae</taxon>
        <taxon>rosids</taxon>
        <taxon>malvids</taxon>
        <taxon>Malvales</taxon>
        <taxon>Malvaceae</taxon>
        <taxon>Grewioideae</taxon>
        <taxon>Apeibeae</taxon>
        <taxon>Corchorus</taxon>
    </lineage>
</organism>
<dbReference type="Gramene" id="OMO56133">
    <property type="protein sequence ID" value="OMO56133"/>
    <property type="gene ID" value="CCACVL1_26759"/>
</dbReference>
<accession>A0A1R3GDI8</accession>